<evidence type="ECO:0000256" key="5">
    <source>
        <dbReference type="ARBA" id="ARBA00022989"/>
    </source>
</evidence>
<evidence type="ECO:0000256" key="3">
    <source>
        <dbReference type="ARBA" id="ARBA00022692"/>
    </source>
</evidence>
<accession>A0ABW8JRT0</accession>
<dbReference type="EMBL" id="JADIKM010000002">
    <property type="protein sequence ID" value="MFK2903829.1"/>
    <property type="molecule type" value="Genomic_DNA"/>
</dbReference>
<feature type="transmembrane region" description="Helical" evidence="7">
    <location>
        <begin position="12"/>
        <end position="32"/>
    </location>
</feature>
<evidence type="ECO:0000256" key="7">
    <source>
        <dbReference type="SAM" id="Phobius"/>
    </source>
</evidence>
<comment type="caution">
    <text evidence="8">The sequence shown here is derived from an EMBL/GenBank/DDBJ whole genome shotgun (WGS) entry which is preliminary data.</text>
</comment>
<dbReference type="InterPro" id="IPR012430">
    <property type="entry name" value="TMEM43_fam"/>
</dbReference>
<keyword evidence="5 7" id="KW-1133">Transmembrane helix</keyword>
<proteinExistence type="predicted"/>
<reference evidence="8 9" key="1">
    <citation type="submission" date="2020-10" db="EMBL/GenBank/DDBJ databases">
        <title>Phylogeny of dyella-like bacteria.</title>
        <authorList>
            <person name="Fu J."/>
        </authorList>
    </citation>
    <scope>NUCLEOTIDE SEQUENCE [LARGE SCALE GENOMIC DNA]</scope>
    <source>
        <strain evidence="8 9">Gsoil3046</strain>
    </source>
</reference>
<dbReference type="PANTHER" id="PTHR13416:SF2">
    <property type="entry name" value="TRANSMEMBRANE PROTEIN 43"/>
    <property type="match status" value="1"/>
</dbReference>
<keyword evidence="9" id="KW-1185">Reference proteome</keyword>
<dbReference type="Proteomes" id="UP001620460">
    <property type="component" value="Unassembled WGS sequence"/>
</dbReference>
<feature type="transmembrane region" description="Helical" evidence="7">
    <location>
        <begin position="325"/>
        <end position="344"/>
    </location>
</feature>
<feature type="transmembrane region" description="Helical" evidence="7">
    <location>
        <begin position="298"/>
        <end position="319"/>
    </location>
</feature>
<keyword evidence="4" id="KW-0256">Endoplasmic reticulum</keyword>
<evidence type="ECO:0000313" key="9">
    <source>
        <dbReference type="Proteomes" id="UP001620460"/>
    </source>
</evidence>
<keyword evidence="3 7" id="KW-0812">Transmembrane</keyword>
<gene>
    <name evidence="8" type="ORF">ISP17_07625</name>
</gene>
<evidence type="ECO:0000256" key="1">
    <source>
        <dbReference type="ARBA" id="ARBA00004127"/>
    </source>
</evidence>
<protein>
    <submittedName>
        <fullName evidence="8">Uncharacterized protein</fullName>
    </submittedName>
</protein>
<evidence type="ECO:0000256" key="6">
    <source>
        <dbReference type="ARBA" id="ARBA00023136"/>
    </source>
</evidence>
<evidence type="ECO:0000313" key="8">
    <source>
        <dbReference type="EMBL" id="MFK2903829.1"/>
    </source>
</evidence>
<comment type="subcellular location">
    <subcellularLocation>
        <location evidence="1">Endomembrane system</location>
        <topology evidence="1">Multi-pass membrane protein</topology>
    </subcellularLocation>
    <subcellularLocation>
        <location evidence="2">Endoplasmic reticulum membrane</location>
    </subcellularLocation>
</comment>
<evidence type="ECO:0000256" key="4">
    <source>
        <dbReference type="ARBA" id="ARBA00022824"/>
    </source>
</evidence>
<dbReference type="PANTHER" id="PTHR13416">
    <property type="match status" value="1"/>
</dbReference>
<evidence type="ECO:0000256" key="2">
    <source>
        <dbReference type="ARBA" id="ARBA00004586"/>
    </source>
</evidence>
<organism evidence="8 9">
    <name type="scientific">Dyella ginsengisoli</name>
    <dbReference type="NCBI Taxonomy" id="363848"/>
    <lineage>
        <taxon>Bacteria</taxon>
        <taxon>Pseudomonadati</taxon>
        <taxon>Pseudomonadota</taxon>
        <taxon>Gammaproteobacteria</taxon>
        <taxon>Lysobacterales</taxon>
        <taxon>Rhodanobacteraceae</taxon>
        <taxon>Dyella</taxon>
    </lineage>
</organism>
<keyword evidence="6 7" id="KW-0472">Membrane</keyword>
<name>A0ABW8JRT0_9GAMM</name>
<sequence length="355" mass="37899">MRLHISRELSGGGVLLKVLGALLLLGGLALLASTENGLLAYRQASQRHGGEVLDLDRQIGPEIGQYGYMVRVAGMPHVVVPPRDVDFNQSAAVPVLIRHVEMFQWREVIVGGVAYYELDWVDRPVDSNRFEHPAGHANPGAFPIAGRQFDAGEVRVGGFRLSAPLLHALPGSARLTPEVKALPPNLAASFSADGDYLTTSAHPDSPRLGDLRVSWETVPLQTVTLIGRLDGDTLVPAKDAADGKGYEVQVGTRSLVDIFPDLPVPPEAVTPRRAIALLLASLGVLALLWERREHVSDLLLPVGVGALLIGAVGGAMWLGGSAGVSLHWFGLAALGLAIAGWPLWRRHRGSARQHG</sequence>
<dbReference type="Pfam" id="PF07787">
    <property type="entry name" value="TMEM43"/>
    <property type="match status" value="1"/>
</dbReference>
<dbReference type="RefSeq" id="WP_404631736.1">
    <property type="nucleotide sequence ID" value="NZ_JADIKM010000002.1"/>
</dbReference>